<protein>
    <submittedName>
        <fullName evidence="2">Uncharacterized protein</fullName>
    </submittedName>
</protein>
<feature type="region of interest" description="Disordered" evidence="1">
    <location>
        <begin position="1"/>
        <end position="21"/>
    </location>
</feature>
<dbReference type="AlphaFoldDB" id="A0A0A9I0Q6"/>
<reference evidence="2" key="2">
    <citation type="journal article" date="2015" name="Data Brief">
        <title>Shoot transcriptome of the giant reed, Arundo donax.</title>
        <authorList>
            <person name="Barrero R.A."/>
            <person name="Guerrero F.D."/>
            <person name="Moolhuijzen P."/>
            <person name="Goolsby J.A."/>
            <person name="Tidwell J."/>
            <person name="Bellgard S.E."/>
            <person name="Bellgard M.I."/>
        </authorList>
    </citation>
    <scope>NUCLEOTIDE SEQUENCE</scope>
    <source>
        <tissue evidence="2">Shoot tissue taken approximately 20 cm above the soil surface</tissue>
    </source>
</reference>
<evidence type="ECO:0000256" key="1">
    <source>
        <dbReference type="SAM" id="MobiDB-lite"/>
    </source>
</evidence>
<organism evidence="2">
    <name type="scientific">Arundo donax</name>
    <name type="common">Giant reed</name>
    <name type="synonym">Donax arundinaceus</name>
    <dbReference type="NCBI Taxonomy" id="35708"/>
    <lineage>
        <taxon>Eukaryota</taxon>
        <taxon>Viridiplantae</taxon>
        <taxon>Streptophyta</taxon>
        <taxon>Embryophyta</taxon>
        <taxon>Tracheophyta</taxon>
        <taxon>Spermatophyta</taxon>
        <taxon>Magnoliopsida</taxon>
        <taxon>Liliopsida</taxon>
        <taxon>Poales</taxon>
        <taxon>Poaceae</taxon>
        <taxon>PACMAD clade</taxon>
        <taxon>Arundinoideae</taxon>
        <taxon>Arundineae</taxon>
        <taxon>Arundo</taxon>
    </lineage>
</organism>
<accession>A0A0A9I0Q6</accession>
<proteinExistence type="predicted"/>
<reference evidence="2" key="1">
    <citation type="submission" date="2014-09" db="EMBL/GenBank/DDBJ databases">
        <authorList>
            <person name="Magalhaes I.L.F."/>
            <person name="Oliveira U."/>
            <person name="Santos F.R."/>
            <person name="Vidigal T.H.D.A."/>
            <person name="Brescovit A.D."/>
            <person name="Santos A.J."/>
        </authorList>
    </citation>
    <scope>NUCLEOTIDE SEQUENCE</scope>
    <source>
        <tissue evidence="2">Shoot tissue taken approximately 20 cm above the soil surface</tissue>
    </source>
</reference>
<sequence>MTAEHLYPQETPARRPVPAAP</sequence>
<name>A0A0A9I0Q6_ARUDO</name>
<evidence type="ECO:0000313" key="2">
    <source>
        <dbReference type="EMBL" id="JAE38763.1"/>
    </source>
</evidence>
<dbReference type="EMBL" id="GBRH01159133">
    <property type="protein sequence ID" value="JAE38763.1"/>
    <property type="molecule type" value="Transcribed_RNA"/>
</dbReference>